<feature type="region of interest" description="Disordered" evidence="1">
    <location>
        <begin position="50"/>
        <end position="78"/>
    </location>
</feature>
<feature type="chain" id="PRO_5043495297" evidence="2">
    <location>
        <begin position="25"/>
        <end position="78"/>
    </location>
</feature>
<gene>
    <name evidence="3" type="ORF">PoB_005498200</name>
</gene>
<reference evidence="3 4" key="1">
    <citation type="journal article" date="2021" name="Elife">
        <title>Chloroplast acquisition without the gene transfer in kleptoplastic sea slugs, Plakobranchus ocellatus.</title>
        <authorList>
            <person name="Maeda T."/>
            <person name="Takahashi S."/>
            <person name="Yoshida T."/>
            <person name="Shimamura S."/>
            <person name="Takaki Y."/>
            <person name="Nagai Y."/>
            <person name="Toyoda A."/>
            <person name="Suzuki Y."/>
            <person name="Arimoto A."/>
            <person name="Ishii H."/>
            <person name="Satoh N."/>
            <person name="Nishiyama T."/>
            <person name="Hasebe M."/>
            <person name="Maruyama T."/>
            <person name="Minagawa J."/>
            <person name="Obokata J."/>
            <person name="Shigenobu S."/>
        </authorList>
    </citation>
    <scope>NUCLEOTIDE SEQUENCE [LARGE SCALE GENOMIC DNA]</scope>
</reference>
<feature type="compositionally biased region" description="Pro residues" evidence="1">
    <location>
        <begin position="58"/>
        <end position="67"/>
    </location>
</feature>
<evidence type="ECO:0000313" key="4">
    <source>
        <dbReference type="Proteomes" id="UP000735302"/>
    </source>
</evidence>
<evidence type="ECO:0000256" key="2">
    <source>
        <dbReference type="SAM" id="SignalP"/>
    </source>
</evidence>
<dbReference type="AlphaFoldDB" id="A0AAV4CAT4"/>
<name>A0AAV4CAT4_9GAST</name>
<proteinExistence type="predicted"/>
<comment type="caution">
    <text evidence="3">The sequence shown here is derived from an EMBL/GenBank/DDBJ whole genome shotgun (WGS) entry which is preliminary data.</text>
</comment>
<feature type="signal peptide" evidence="2">
    <location>
        <begin position="1"/>
        <end position="24"/>
    </location>
</feature>
<dbReference type="Proteomes" id="UP000735302">
    <property type="component" value="Unassembled WGS sequence"/>
</dbReference>
<organism evidence="3 4">
    <name type="scientific">Plakobranchus ocellatus</name>
    <dbReference type="NCBI Taxonomy" id="259542"/>
    <lineage>
        <taxon>Eukaryota</taxon>
        <taxon>Metazoa</taxon>
        <taxon>Spiralia</taxon>
        <taxon>Lophotrochozoa</taxon>
        <taxon>Mollusca</taxon>
        <taxon>Gastropoda</taxon>
        <taxon>Heterobranchia</taxon>
        <taxon>Euthyneura</taxon>
        <taxon>Panpulmonata</taxon>
        <taxon>Sacoglossa</taxon>
        <taxon>Placobranchoidea</taxon>
        <taxon>Plakobranchidae</taxon>
        <taxon>Plakobranchus</taxon>
    </lineage>
</organism>
<accession>A0AAV4CAT4</accession>
<keyword evidence="2" id="KW-0732">Signal</keyword>
<keyword evidence="4" id="KW-1185">Reference proteome</keyword>
<evidence type="ECO:0000256" key="1">
    <source>
        <dbReference type="SAM" id="MobiDB-lite"/>
    </source>
</evidence>
<evidence type="ECO:0000313" key="3">
    <source>
        <dbReference type="EMBL" id="GFO28477.1"/>
    </source>
</evidence>
<dbReference type="EMBL" id="BLXT01006043">
    <property type="protein sequence ID" value="GFO28477.1"/>
    <property type="molecule type" value="Genomic_DNA"/>
</dbReference>
<protein>
    <submittedName>
        <fullName evidence="3">Uncharacterized protein</fullName>
    </submittedName>
</protein>
<sequence length="78" mass="8314">MAISSLLLSVMILLLLIECPCGLGEETGKIYGYLKRLPLLSHRGSLRIAKKSDTGAAPPNPVPPPVQVPNNNLGRNVP</sequence>